<reference evidence="1 2" key="1">
    <citation type="submission" date="2021-05" db="EMBL/GenBank/DDBJ databases">
        <title>Roseococcus sp. XZZS9, whole genome shotgun sequencing project.</title>
        <authorList>
            <person name="Zhao G."/>
            <person name="Shen L."/>
        </authorList>
    </citation>
    <scope>NUCLEOTIDE SEQUENCE [LARGE SCALE GENOMIC DNA]</scope>
    <source>
        <strain evidence="1 2">XZZS9</strain>
    </source>
</reference>
<keyword evidence="2" id="KW-1185">Reference proteome</keyword>
<proteinExistence type="predicted"/>
<dbReference type="Proteomes" id="UP000766336">
    <property type="component" value="Unassembled WGS sequence"/>
</dbReference>
<evidence type="ECO:0000313" key="2">
    <source>
        <dbReference type="Proteomes" id="UP000766336"/>
    </source>
</evidence>
<sequence length="52" mass="5750">MDIQDQELEDALTEAMRVLVSVMARRKRRKDLLAKAAAKAKASETTQPPVPA</sequence>
<name>A0ABS5QD48_9PROT</name>
<dbReference type="RefSeq" id="WP_213669885.1">
    <property type="nucleotide sequence ID" value="NZ_JAHCDA010000002.1"/>
</dbReference>
<evidence type="ECO:0000313" key="1">
    <source>
        <dbReference type="EMBL" id="MBS7811196.1"/>
    </source>
</evidence>
<accession>A0ABS5QD48</accession>
<protein>
    <submittedName>
        <fullName evidence="1">Uncharacterized protein</fullName>
    </submittedName>
</protein>
<dbReference type="EMBL" id="JAHCDA010000002">
    <property type="protein sequence ID" value="MBS7811196.1"/>
    <property type="molecule type" value="Genomic_DNA"/>
</dbReference>
<comment type="caution">
    <text evidence="1">The sequence shown here is derived from an EMBL/GenBank/DDBJ whole genome shotgun (WGS) entry which is preliminary data.</text>
</comment>
<organism evidence="1 2">
    <name type="scientific">Roseococcus pinisoli</name>
    <dbReference type="NCBI Taxonomy" id="2835040"/>
    <lineage>
        <taxon>Bacteria</taxon>
        <taxon>Pseudomonadati</taxon>
        <taxon>Pseudomonadota</taxon>
        <taxon>Alphaproteobacteria</taxon>
        <taxon>Acetobacterales</taxon>
        <taxon>Roseomonadaceae</taxon>
        <taxon>Roseococcus</taxon>
    </lineage>
</organism>
<gene>
    <name evidence="1" type="ORF">KHU32_09625</name>
</gene>